<gene>
    <name evidence="2" type="ORF">DM02DRAFT_620353</name>
</gene>
<keyword evidence="3" id="KW-1185">Reference proteome</keyword>
<reference evidence="2 3" key="1">
    <citation type="journal article" date="2018" name="Sci. Rep.">
        <title>Comparative genomics provides insights into the lifestyle and reveals functional heterogeneity of dark septate endophytic fungi.</title>
        <authorList>
            <person name="Knapp D.G."/>
            <person name="Nemeth J.B."/>
            <person name="Barry K."/>
            <person name="Hainaut M."/>
            <person name="Henrissat B."/>
            <person name="Johnson J."/>
            <person name="Kuo A."/>
            <person name="Lim J.H.P."/>
            <person name="Lipzen A."/>
            <person name="Nolan M."/>
            <person name="Ohm R.A."/>
            <person name="Tamas L."/>
            <person name="Grigoriev I.V."/>
            <person name="Spatafora J.W."/>
            <person name="Nagy L.G."/>
            <person name="Kovacs G.M."/>
        </authorList>
    </citation>
    <scope>NUCLEOTIDE SEQUENCE [LARGE SCALE GENOMIC DNA]</scope>
    <source>
        <strain evidence="2 3">DSE2036</strain>
    </source>
</reference>
<evidence type="ECO:0000256" key="1">
    <source>
        <dbReference type="SAM" id="MobiDB-lite"/>
    </source>
</evidence>
<dbReference type="Proteomes" id="UP000244855">
    <property type="component" value="Unassembled WGS sequence"/>
</dbReference>
<organism evidence="2 3">
    <name type="scientific">Periconia macrospinosa</name>
    <dbReference type="NCBI Taxonomy" id="97972"/>
    <lineage>
        <taxon>Eukaryota</taxon>
        <taxon>Fungi</taxon>
        <taxon>Dikarya</taxon>
        <taxon>Ascomycota</taxon>
        <taxon>Pezizomycotina</taxon>
        <taxon>Dothideomycetes</taxon>
        <taxon>Pleosporomycetidae</taxon>
        <taxon>Pleosporales</taxon>
        <taxon>Massarineae</taxon>
        <taxon>Periconiaceae</taxon>
        <taxon>Periconia</taxon>
    </lineage>
</organism>
<protein>
    <submittedName>
        <fullName evidence="2">Uncharacterized protein</fullName>
    </submittedName>
</protein>
<evidence type="ECO:0000313" key="2">
    <source>
        <dbReference type="EMBL" id="PVH91743.1"/>
    </source>
</evidence>
<accession>A0A2V1D2M5</accession>
<proteinExistence type="predicted"/>
<dbReference type="EMBL" id="KZ805790">
    <property type="protein sequence ID" value="PVH91743.1"/>
    <property type="molecule type" value="Genomic_DNA"/>
</dbReference>
<dbReference type="AlphaFoldDB" id="A0A2V1D2M5"/>
<feature type="compositionally biased region" description="Polar residues" evidence="1">
    <location>
        <begin position="56"/>
        <end position="74"/>
    </location>
</feature>
<name>A0A2V1D2M5_9PLEO</name>
<sequence length="89" mass="9746">MIDEQLARLRENDHIPVSATELEAETLDASAKQLRKRTLSHESNQAHSPSKPGASESVNDYASSMNLSPDSSSCFLLPVQYPTQEMGTV</sequence>
<feature type="non-terminal residue" evidence="2">
    <location>
        <position position="89"/>
    </location>
</feature>
<evidence type="ECO:0000313" key="3">
    <source>
        <dbReference type="Proteomes" id="UP000244855"/>
    </source>
</evidence>
<feature type="region of interest" description="Disordered" evidence="1">
    <location>
        <begin position="31"/>
        <end position="75"/>
    </location>
</feature>